<accession>A0A0E9W6C5</accession>
<organism evidence="1">
    <name type="scientific">Anguilla anguilla</name>
    <name type="common">European freshwater eel</name>
    <name type="synonym">Muraena anguilla</name>
    <dbReference type="NCBI Taxonomy" id="7936"/>
    <lineage>
        <taxon>Eukaryota</taxon>
        <taxon>Metazoa</taxon>
        <taxon>Chordata</taxon>
        <taxon>Craniata</taxon>
        <taxon>Vertebrata</taxon>
        <taxon>Euteleostomi</taxon>
        <taxon>Actinopterygii</taxon>
        <taxon>Neopterygii</taxon>
        <taxon>Teleostei</taxon>
        <taxon>Anguilliformes</taxon>
        <taxon>Anguillidae</taxon>
        <taxon>Anguilla</taxon>
    </lineage>
</organism>
<reference evidence="1" key="1">
    <citation type="submission" date="2014-11" db="EMBL/GenBank/DDBJ databases">
        <authorList>
            <person name="Amaro Gonzalez C."/>
        </authorList>
    </citation>
    <scope>NUCLEOTIDE SEQUENCE</scope>
</reference>
<evidence type="ECO:0000313" key="1">
    <source>
        <dbReference type="EMBL" id="JAH85150.1"/>
    </source>
</evidence>
<sequence>MVSVCVTSCDKTRIMEWKKGG</sequence>
<protein>
    <submittedName>
        <fullName evidence="1">Uncharacterized protein</fullName>
    </submittedName>
</protein>
<name>A0A0E9W6C5_ANGAN</name>
<reference evidence="1" key="2">
    <citation type="journal article" date="2015" name="Fish Shellfish Immunol.">
        <title>Early steps in the European eel (Anguilla anguilla)-Vibrio vulnificus interaction in the gills: Role of the RtxA13 toxin.</title>
        <authorList>
            <person name="Callol A."/>
            <person name="Pajuelo D."/>
            <person name="Ebbesson L."/>
            <person name="Teles M."/>
            <person name="MacKenzie S."/>
            <person name="Amaro C."/>
        </authorList>
    </citation>
    <scope>NUCLEOTIDE SEQUENCE</scope>
</reference>
<proteinExistence type="predicted"/>
<dbReference type="EMBL" id="GBXM01023427">
    <property type="protein sequence ID" value="JAH85150.1"/>
    <property type="molecule type" value="Transcribed_RNA"/>
</dbReference>
<dbReference type="AlphaFoldDB" id="A0A0E9W6C5"/>